<gene>
    <name evidence="2" type="ORF">N7450_006174</name>
</gene>
<keyword evidence="1" id="KW-0732">Signal</keyword>
<dbReference type="AlphaFoldDB" id="A0AAD6GT10"/>
<keyword evidence="3" id="KW-1185">Reference proteome</keyword>
<proteinExistence type="predicted"/>
<feature type="chain" id="PRO_5041969544" evidence="1">
    <location>
        <begin position="22"/>
        <end position="730"/>
    </location>
</feature>
<dbReference type="EMBL" id="JAQJAC010000004">
    <property type="protein sequence ID" value="KAJ5586387.1"/>
    <property type="molecule type" value="Genomic_DNA"/>
</dbReference>
<evidence type="ECO:0000313" key="3">
    <source>
        <dbReference type="Proteomes" id="UP001216150"/>
    </source>
</evidence>
<evidence type="ECO:0000256" key="1">
    <source>
        <dbReference type="SAM" id="SignalP"/>
    </source>
</evidence>
<dbReference type="Gene3D" id="3.40.390.10">
    <property type="entry name" value="Collagenase (Catalytic Domain)"/>
    <property type="match status" value="1"/>
</dbReference>
<reference evidence="2 3" key="1">
    <citation type="journal article" date="2023" name="IMA Fungus">
        <title>Comparative genomic study of the Penicillium genus elucidates a diverse pangenome and 15 lateral gene transfer events.</title>
        <authorList>
            <person name="Petersen C."/>
            <person name="Sorensen T."/>
            <person name="Nielsen M.R."/>
            <person name="Sondergaard T.E."/>
            <person name="Sorensen J.L."/>
            <person name="Fitzpatrick D.A."/>
            <person name="Frisvad J.C."/>
            <person name="Nielsen K.L."/>
        </authorList>
    </citation>
    <scope>NUCLEOTIDE SEQUENCE [LARGE SCALE GENOMIC DNA]</scope>
    <source>
        <strain evidence="2 3">IBT 29057</strain>
    </source>
</reference>
<feature type="signal peptide" evidence="1">
    <location>
        <begin position="1"/>
        <end position="21"/>
    </location>
</feature>
<protein>
    <submittedName>
        <fullName evidence="2">Uncharacterized protein</fullName>
    </submittedName>
</protein>
<evidence type="ECO:0000313" key="2">
    <source>
        <dbReference type="EMBL" id="KAJ5586387.1"/>
    </source>
</evidence>
<accession>A0AAD6GT10</accession>
<dbReference type="GO" id="GO:0008237">
    <property type="term" value="F:metallopeptidase activity"/>
    <property type="evidence" value="ECO:0007669"/>
    <property type="project" value="InterPro"/>
</dbReference>
<name>A0AAD6GT10_9EURO</name>
<dbReference type="Proteomes" id="UP001216150">
    <property type="component" value="Unassembled WGS sequence"/>
</dbReference>
<comment type="caution">
    <text evidence="2">The sequence shown here is derived from an EMBL/GenBank/DDBJ whole genome shotgun (WGS) entry which is preliminary data.</text>
</comment>
<dbReference type="InterPro" id="IPR024079">
    <property type="entry name" value="MetalloPept_cat_dom_sf"/>
</dbReference>
<organism evidence="2 3">
    <name type="scientific">Penicillium hetheringtonii</name>
    <dbReference type="NCBI Taxonomy" id="911720"/>
    <lineage>
        <taxon>Eukaryota</taxon>
        <taxon>Fungi</taxon>
        <taxon>Dikarya</taxon>
        <taxon>Ascomycota</taxon>
        <taxon>Pezizomycotina</taxon>
        <taxon>Eurotiomycetes</taxon>
        <taxon>Eurotiomycetidae</taxon>
        <taxon>Eurotiales</taxon>
        <taxon>Aspergillaceae</taxon>
        <taxon>Penicillium</taxon>
    </lineage>
</organism>
<sequence>MGFQQLIVLLLFVALFQTSNSSPTLERRIRDDIDDPDGYVKELEEKFKGIYWREAWNTCSQREFFLLADTAEMVTQFISPAQNDNKPDRDTAGWTRFFAGNDVTYEWPDPKRGSPRGYENILNALEQVRNFPVEGKVSKKDPNRPRKVSRSDRIIFTCKPPPRWITKCENEKVGASTIFHEYGEPEDANLVIFCPPFLNDYDITKDPSQSKAKWSLSDRTWKSKGKDITELEALVTKEHIMLHEFFHCDAALGLPTRIVDLKQQKFPNGEVMPLVYGAEYCAKFAYMNIKYARTKDTTAINPMVAQNADNYAWMFTFNWFKKYWGWTSKGYYYWDDNSKRDISDLGSDDAFDVDGNGTLTGSTGISVEEMNNSPSLPNCQQVGDEPDDIECAYLGGNSIDEWASNHPSFTMTSTPLTAPTVSVESYMTTTLATTSSASFFCYNYQNPGVTTGCECDGLDGVYPQMPSTSGQISYDPCGWTTKPPSASSTSAQTANVTAVDGTISYCTDAVRADADVNDVYSCAVTATPIATDGAIASQYSDSRSSTAAAEAAVQSIESAALKVSGDVAIALKEVTTQSGGQAQYNYWAVQQFKNSDGDFCSGDLDVYKASDLPQSFGGNGYIGSIEADSVPYPPSFNFTSDLFRGMDDMGGSVSSLGGWPCYYEGSSDAPGTISCTGWKNITCTDNLKDGNQEVGCGFNDSYDAKTTYFPKVFCEFEESDKLTEHDLLNQ</sequence>